<evidence type="ECO:0000313" key="1">
    <source>
        <dbReference type="EMBL" id="GAA3671047.1"/>
    </source>
</evidence>
<dbReference type="EMBL" id="BAAAYV010000025">
    <property type="protein sequence ID" value="GAA3671047.1"/>
    <property type="molecule type" value="Genomic_DNA"/>
</dbReference>
<accession>A0ABP7BXU8</accession>
<sequence>MGRTIVLGDERFPFDLTSLDRRADGADTAIVWATDLREVTETAAAKQLARATHAVTRLASTMLDLRRIVVVYVRARSGRSTRLARAAARLAKVANHDLERRRGYSTDVVFLDATGCEDAGALRSRLHECADGNIGLVLTGDVLLSWDEIRHRTVRDVVLERDI</sequence>
<protein>
    <recommendedName>
        <fullName evidence="3">Resolvase/invertase-type recombinase catalytic domain-containing protein</fullName>
    </recommendedName>
</protein>
<proteinExistence type="predicted"/>
<evidence type="ECO:0000313" key="2">
    <source>
        <dbReference type="Proteomes" id="UP001410795"/>
    </source>
</evidence>
<gene>
    <name evidence="1" type="ORF">GCM10022202_36710</name>
</gene>
<dbReference type="Proteomes" id="UP001410795">
    <property type="component" value="Unassembled WGS sequence"/>
</dbReference>
<evidence type="ECO:0008006" key="3">
    <source>
        <dbReference type="Google" id="ProtNLM"/>
    </source>
</evidence>
<keyword evidence="2" id="KW-1185">Reference proteome</keyword>
<reference evidence="2" key="1">
    <citation type="journal article" date="2019" name="Int. J. Syst. Evol. Microbiol.">
        <title>The Global Catalogue of Microorganisms (GCM) 10K type strain sequencing project: providing services to taxonomists for standard genome sequencing and annotation.</title>
        <authorList>
            <consortium name="The Broad Institute Genomics Platform"/>
            <consortium name="The Broad Institute Genome Sequencing Center for Infectious Disease"/>
            <person name="Wu L."/>
            <person name="Ma J."/>
        </authorList>
    </citation>
    <scope>NUCLEOTIDE SEQUENCE [LARGE SCALE GENOMIC DNA]</scope>
    <source>
        <strain evidence="2">JCM 16546</strain>
    </source>
</reference>
<name>A0ABP7BXU8_9MICO</name>
<comment type="caution">
    <text evidence="1">The sequence shown here is derived from an EMBL/GenBank/DDBJ whole genome shotgun (WGS) entry which is preliminary data.</text>
</comment>
<organism evidence="1 2">
    <name type="scientific">Microbacterium marinilacus</name>
    <dbReference type="NCBI Taxonomy" id="415209"/>
    <lineage>
        <taxon>Bacteria</taxon>
        <taxon>Bacillati</taxon>
        <taxon>Actinomycetota</taxon>
        <taxon>Actinomycetes</taxon>
        <taxon>Micrococcales</taxon>
        <taxon>Microbacteriaceae</taxon>
        <taxon>Microbacterium</taxon>
    </lineage>
</organism>